<feature type="binding site" evidence="15">
    <location>
        <position position="587"/>
    </location>
    <ligand>
        <name>[4Fe-4S] cluster</name>
        <dbReference type="ChEBI" id="CHEBI:49883"/>
        <label>2</label>
    </ligand>
</feature>
<evidence type="ECO:0000256" key="14">
    <source>
        <dbReference type="PIRNR" id="PIRNR006439"/>
    </source>
</evidence>
<feature type="binding site" evidence="15">
    <location>
        <position position="557"/>
    </location>
    <ligand>
        <name>[4Fe-4S] cluster</name>
        <dbReference type="ChEBI" id="CHEBI:49883"/>
        <label>1</label>
    </ligand>
</feature>
<feature type="binding site" evidence="15">
    <location>
        <position position="584"/>
    </location>
    <ligand>
        <name>[4Fe-4S] cluster</name>
        <dbReference type="ChEBI" id="CHEBI:49883"/>
        <label>2</label>
    </ligand>
</feature>
<feature type="domain" description="4Fe-4S ferredoxin-type" evidence="16">
    <location>
        <begin position="575"/>
        <end position="601"/>
    </location>
</feature>
<dbReference type="PANTHER" id="PTHR43710">
    <property type="entry name" value="2-HYDROXYACYL-COA LYASE"/>
    <property type="match status" value="1"/>
</dbReference>
<dbReference type="InterPro" id="IPR009014">
    <property type="entry name" value="Transketo_C/PFOR_II"/>
</dbReference>
<comment type="catalytic activity">
    <reaction evidence="13 14">
        <text>indole-3-pyruvate + 2 oxidized [2Fe-2S]-[ferredoxin] + CoA = (indol-3-yl)acetyl-CoA + 2 reduced [2Fe-2S]-[ferredoxin] + CO2 + H(+)</text>
        <dbReference type="Rhea" id="RHEA:12645"/>
        <dbReference type="Rhea" id="RHEA-COMP:10000"/>
        <dbReference type="Rhea" id="RHEA-COMP:10001"/>
        <dbReference type="ChEBI" id="CHEBI:15378"/>
        <dbReference type="ChEBI" id="CHEBI:16526"/>
        <dbReference type="ChEBI" id="CHEBI:17640"/>
        <dbReference type="ChEBI" id="CHEBI:33737"/>
        <dbReference type="ChEBI" id="CHEBI:33738"/>
        <dbReference type="ChEBI" id="CHEBI:57271"/>
        <dbReference type="ChEBI" id="CHEBI:57287"/>
        <dbReference type="EC" id="1.2.7.8"/>
    </reaction>
</comment>
<dbReference type="RefSeq" id="WP_301190830.1">
    <property type="nucleotide sequence ID" value="NZ_JAPDPJ010000026.1"/>
</dbReference>
<dbReference type="InterPro" id="IPR017896">
    <property type="entry name" value="4Fe4S_Fe-S-bd"/>
</dbReference>
<comment type="subunit">
    <text evidence="2">Heterodimer of the IorA and IorB subunits.</text>
</comment>
<dbReference type="FunFam" id="3.40.50.970:FF:000039">
    <property type="entry name" value="Indolepyruvate oxidoreductase subunit IorA"/>
    <property type="match status" value="1"/>
</dbReference>
<dbReference type="GO" id="GO:0046872">
    <property type="term" value="F:metal ion binding"/>
    <property type="evidence" value="ECO:0007669"/>
    <property type="project" value="UniProtKB-UniRule"/>
</dbReference>
<dbReference type="InterPro" id="IPR011766">
    <property type="entry name" value="TPP_enzyme_TPP-bd"/>
</dbReference>
<evidence type="ECO:0000256" key="2">
    <source>
        <dbReference type="ARBA" id="ARBA00011238"/>
    </source>
</evidence>
<dbReference type="InterPro" id="IPR045025">
    <property type="entry name" value="HACL1-like"/>
</dbReference>
<evidence type="ECO:0000256" key="4">
    <source>
        <dbReference type="ARBA" id="ARBA00017710"/>
    </source>
</evidence>
<dbReference type="GO" id="GO:0030976">
    <property type="term" value="F:thiamine pyrophosphate binding"/>
    <property type="evidence" value="ECO:0007669"/>
    <property type="project" value="InterPro"/>
</dbReference>
<reference evidence="17" key="1">
    <citation type="submission" date="2022-10" db="EMBL/GenBank/DDBJ databases">
        <authorList>
            <person name="Yu W.X."/>
        </authorList>
    </citation>
    <scope>NUCLEOTIDE SEQUENCE</scope>
    <source>
        <strain evidence="17">AAT</strain>
    </source>
</reference>
<evidence type="ECO:0000256" key="6">
    <source>
        <dbReference type="ARBA" id="ARBA00022485"/>
    </source>
</evidence>
<comment type="caution">
    <text evidence="17">The sequence shown here is derived from an EMBL/GenBank/DDBJ whole genome shotgun (WGS) entry which is preliminary data.</text>
</comment>
<evidence type="ECO:0000259" key="16">
    <source>
        <dbReference type="PROSITE" id="PS51379"/>
    </source>
</evidence>
<dbReference type="CDD" id="cd07034">
    <property type="entry name" value="TPP_PYR_PFOR_IOR-alpha_like"/>
    <property type="match status" value="1"/>
</dbReference>
<dbReference type="Pfam" id="PF01855">
    <property type="entry name" value="POR_N"/>
    <property type="match status" value="1"/>
</dbReference>
<evidence type="ECO:0000256" key="5">
    <source>
        <dbReference type="ARBA" id="ARBA00022448"/>
    </source>
</evidence>
<dbReference type="InterPro" id="IPR002880">
    <property type="entry name" value="Pyrv_Fd/Flavodoxin_OxRdtase_N"/>
</dbReference>
<dbReference type="InterPro" id="IPR029061">
    <property type="entry name" value="THDP-binding"/>
</dbReference>
<proteinExistence type="predicted"/>
<dbReference type="PIRSF" id="PIRSF006439">
    <property type="entry name" value="Indolepyruvate_ferr_oxidored"/>
    <property type="match status" value="1"/>
</dbReference>
<dbReference type="Pfam" id="PF00037">
    <property type="entry name" value="Fer4"/>
    <property type="match status" value="1"/>
</dbReference>
<dbReference type="Gene3D" id="3.30.70.20">
    <property type="match status" value="1"/>
</dbReference>
<feature type="domain" description="4Fe-4S ferredoxin-type" evidence="16">
    <location>
        <begin position="542"/>
        <end position="573"/>
    </location>
</feature>
<dbReference type="Pfam" id="PF02775">
    <property type="entry name" value="TPP_enzyme_C"/>
    <property type="match status" value="1"/>
</dbReference>
<dbReference type="Proteomes" id="UP001209229">
    <property type="component" value="Unassembled WGS sequence"/>
</dbReference>
<feature type="binding site" evidence="15">
    <location>
        <position position="554"/>
    </location>
    <ligand>
        <name>[4Fe-4S] cluster</name>
        <dbReference type="ChEBI" id="CHEBI:49883"/>
        <label>1</label>
    </ligand>
</feature>
<feature type="binding site" evidence="15">
    <location>
        <position position="590"/>
    </location>
    <ligand>
        <name>[4Fe-4S] cluster</name>
        <dbReference type="ChEBI" id="CHEBI:49883"/>
        <label>2</label>
    </ligand>
</feature>
<dbReference type="Gene3D" id="3.40.50.970">
    <property type="match status" value="2"/>
</dbReference>
<name>A0AAE3M5M2_9BACT</name>
<dbReference type="EMBL" id="JAPDPJ010000026">
    <property type="protein sequence ID" value="MCW3787265.1"/>
    <property type="molecule type" value="Genomic_DNA"/>
</dbReference>
<dbReference type="InterPro" id="IPR017721">
    <property type="entry name" value="IorA"/>
</dbReference>
<comment type="cofactor">
    <cofactor evidence="14 15">
        <name>[4Fe-4S] cluster</name>
        <dbReference type="ChEBI" id="CHEBI:49883"/>
    </cofactor>
    <text evidence="14 15">Binds 2 [4Fe-4S] clusters. In this family the first cluster has a non-standard and varying [4Fe-4S] binding motif CX(2)CX(2)CX(4-5)CP.</text>
</comment>
<dbReference type="GO" id="GO:0044281">
    <property type="term" value="P:small molecule metabolic process"/>
    <property type="evidence" value="ECO:0007669"/>
    <property type="project" value="UniProtKB-ARBA"/>
</dbReference>
<evidence type="ECO:0000256" key="11">
    <source>
        <dbReference type="ARBA" id="ARBA00023014"/>
    </source>
</evidence>
<feature type="binding site" evidence="15">
    <location>
        <position position="594"/>
    </location>
    <ligand>
        <name>[4Fe-4S] cluster</name>
        <dbReference type="ChEBI" id="CHEBI:49883"/>
        <label>1</label>
    </ligand>
</feature>
<evidence type="ECO:0000313" key="18">
    <source>
        <dbReference type="Proteomes" id="UP001209229"/>
    </source>
</evidence>
<keyword evidence="9 14" id="KW-0560">Oxidoreductase</keyword>
<dbReference type="PROSITE" id="PS51379">
    <property type="entry name" value="4FE4S_FER_2"/>
    <property type="match status" value="2"/>
</dbReference>
<feature type="binding site" evidence="15">
    <location>
        <position position="551"/>
    </location>
    <ligand>
        <name>[4Fe-4S] cluster</name>
        <dbReference type="ChEBI" id="CHEBI:49883"/>
        <label>1</label>
    </ligand>
</feature>
<keyword evidence="6 14" id="KW-0004">4Fe-4S</keyword>
<organism evidence="17 18">
    <name type="scientific">Plebeiibacterium sediminum</name>
    <dbReference type="NCBI Taxonomy" id="2992112"/>
    <lineage>
        <taxon>Bacteria</taxon>
        <taxon>Pseudomonadati</taxon>
        <taxon>Bacteroidota</taxon>
        <taxon>Bacteroidia</taxon>
        <taxon>Marinilabiliales</taxon>
        <taxon>Marinilabiliaceae</taxon>
        <taxon>Plebeiibacterium</taxon>
    </lineage>
</organism>
<comment type="function">
    <text evidence="1 14">Catalyzes the ferredoxin-dependent oxidative decarboxylation of arylpyruvates.</text>
</comment>
<evidence type="ECO:0000256" key="15">
    <source>
        <dbReference type="PIRSR" id="PIRSR006439-50"/>
    </source>
</evidence>
<evidence type="ECO:0000256" key="1">
    <source>
        <dbReference type="ARBA" id="ARBA00002995"/>
    </source>
</evidence>
<evidence type="ECO:0000256" key="9">
    <source>
        <dbReference type="ARBA" id="ARBA00023002"/>
    </source>
</evidence>
<dbReference type="GO" id="GO:0043805">
    <property type="term" value="F:indolepyruvate ferredoxin oxidoreductase activity"/>
    <property type="evidence" value="ECO:0007669"/>
    <property type="project" value="UniProtKB-UniRule"/>
</dbReference>
<evidence type="ECO:0000256" key="8">
    <source>
        <dbReference type="ARBA" id="ARBA00022982"/>
    </source>
</evidence>
<gene>
    <name evidence="17" type="ORF">OM075_12355</name>
</gene>
<sequence>MERGNKFAVMKMMNGNEAVARGAFEAGVKVASGFPGTPSTEVMDYTRHYYPEIYCEWSTNEKVGLEVAIGASFAGYRSMAIMKTVGLHVAADALGGAAGSQINGGLVIVVGDDVGRTAGDDYNDVRHYGNMFNIPVFEPADSQEAKDLMVKAFEISEEYSTPVIFKITSVICKTTSKVIIDDEITYEAKCNVKYPVSFSKVIMTTMMMNAKGSEHPKLTKCFNDFPAHMKRLASDSNDFDFNRLELNGKKIGVITAGTPYYYAKEVLPEASFLKLGLVMPLPEKKIRELADHVDELYVIEDGHDLLEKNIKDLGVSVVGKELFPKFPDMMRFTPDIIEERLVPKAERRSVLEGIPFRLPVSCAGCSHLFVANILKKHKIKAAADVTCGLIGCFPHMESYSLQKCMGSSIALSHGYNVATDHKENFVAMIGDGGFWATGINGLMNLIFNDSQSTVIIVDNSCLAMTGGQHVASSDFGFNYKPENKLEISKVCEAIGVKDIVTVDAYEYDNLEKAITSAVNAKTNSVVIVKKPCVTKFKLPKNTPSYIDQDKCTKCRKCINLGCLAIESKKTKDGKVDIVINEDLCVGCGLCSTACKFDAIKS</sequence>
<keyword evidence="10 14" id="KW-0408">Iron</keyword>
<keyword evidence="5 14" id="KW-0813">Transport</keyword>
<dbReference type="EC" id="1.2.7.8" evidence="3 14"/>
<keyword evidence="8 14" id="KW-0249">Electron transport</keyword>
<evidence type="ECO:0000313" key="17">
    <source>
        <dbReference type="EMBL" id="MCW3787265.1"/>
    </source>
</evidence>
<accession>A0AAE3M5M2</accession>
<keyword evidence="11 14" id="KW-0411">Iron-sulfur</keyword>
<dbReference type="AlphaFoldDB" id="A0AAE3M5M2"/>
<evidence type="ECO:0000256" key="3">
    <source>
        <dbReference type="ARBA" id="ARBA00012812"/>
    </source>
</evidence>
<dbReference type="SUPFAM" id="SSF52922">
    <property type="entry name" value="TK C-terminal domain-like"/>
    <property type="match status" value="1"/>
</dbReference>
<keyword evidence="7 14" id="KW-0479">Metal-binding</keyword>
<evidence type="ECO:0000256" key="7">
    <source>
        <dbReference type="ARBA" id="ARBA00022723"/>
    </source>
</evidence>
<feature type="binding site" evidence="15">
    <location>
        <position position="562"/>
    </location>
    <ligand>
        <name>[4Fe-4S] cluster</name>
        <dbReference type="ChEBI" id="CHEBI:49883"/>
        <label>2</label>
    </ligand>
</feature>
<keyword evidence="18" id="KW-1185">Reference proteome</keyword>
<dbReference type="GO" id="GO:0051539">
    <property type="term" value="F:4 iron, 4 sulfur cluster binding"/>
    <property type="evidence" value="ECO:0007669"/>
    <property type="project" value="UniProtKB-UniRule"/>
</dbReference>
<evidence type="ECO:0000256" key="10">
    <source>
        <dbReference type="ARBA" id="ARBA00023004"/>
    </source>
</evidence>
<evidence type="ECO:0000256" key="12">
    <source>
        <dbReference type="ARBA" id="ARBA00030514"/>
    </source>
</evidence>
<protein>
    <recommendedName>
        <fullName evidence="4 14">Indolepyruvate oxidoreductase subunit IorA</fullName>
        <shortName evidence="14">IOR</shortName>
        <ecNumber evidence="3 14">1.2.7.8</ecNumber>
    </recommendedName>
    <alternativeName>
        <fullName evidence="12 14">Indolepyruvate ferredoxin oxidoreductase subunit alpha</fullName>
    </alternativeName>
</protein>
<evidence type="ECO:0000256" key="13">
    <source>
        <dbReference type="ARBA" id="ARBA00048332"/>
    </source>
</evidence>
<dbReference type="SUPFAM" id="SSF52518">
    <property type="entry name" value="Thiamin diphosphate-binding fold (THDP-binding)"/>
    <property type="match status" value="2"/>
</dbReference>
<dbReference type="PANTHER" id="PTHR43710:SF5">
    <property type="entry name" value="INDOLEPYRUVATE FERREDOXIN OXIDOREDUCTASE ALPHA SUBUNIT"/>
    <property type="match status" value="1"/>
</dbReference>